<gene>
    <name evidence="2" type="ORF">NUM_03250</name>
</gene>
<dbReference type="SUPFAM" id="SSF46785">
    <property type="entry name" value="Winged helix' DNA-binding domain"/>
    <property type="match status" value="1"/>
</dbReference>
<dbReference type="PRINTS" id="PR00598">
    <property type="entry name" value="HTHMARR"/>
</dbReference>
<protein>
    <submittedName>
        <fullName evidence="2">MarR family transcriptional regulator</fullName>
    </submittedName>
</protein>
<dbReference type="SMART" id="SM00347">
    <property type="entry name" value="HTH_MARR"/>
    <property type="match status" value="1"/>
</dbReference>
<evidence type="ECO:0000313" key="3">
    <source>
        <dbReference type="Proteomes" id="UP000614996"/>
    </source>
</evidence>
<dbReference type="PANTHER" id="PTHR33164:SF43">
    <property type="entry name" value="HTH-TYPE TRANSCRIPTIONAL REPRESSOR YETL"/>
    <property type="match status" value="1"/>
</dbReference>
<evidence type="ECO:0000313" key="2">
    <source>
        <dbReference type="EMBL" id="GIL25070.1"/>
    </source>
</evidence>
<accession>A0A8J4A845</accession>
<comment type="caution">
    <text evidence="2">The sequence shown here is derived from an EMBL/GenBank/DDBJ whole genome shotgun (WGS) entry which is preliminary data.</text>
</comment>
<dbReference type="InterPro" id="IPR000835">
    <property type="entry name" value="HTH_MarR-typ"/>
</dbReference>
<feature type="domain" description="HTH marR-type" evidence="1">
    <location>
        <begin position="3"/>
        <end position="134"/>
    </location>
</feature>
<dbReference type="InterPro" id="IPR036388">
    <property type="entry name" value="WH-like_DNA-bd_sf"/>
</dbReference>
<dbReference type="Gene3D" id="1.10.10.10">
    <property type="entry name" value="Winged helix-like DNA-binding domain superfamily/Winged helix DNA-binding domain"/>
    <property type="match status" value="1"/>
</dbReference>
<evidence type="ECO:0000259" key="1">
    <source>
        <dbReference type="PROSITE" id="PS50995"/>
    </source>
</evidence>
<dbReference type="CDD" id="cd00090">
    <property type="entry name" value="HTH_ARSR"/>
    <property type="match status" value="1"/>
</dbReference>
<dbReference type="InterPro" id="IPR036390">
    <property type="entry name" value="WH_DNA-bd_sf"/>
</dbReference>
<dbReference type="Pfam" id="PF12802">
    <property type="entry name" value="MarR_2"/>
    <property type="match status" value="1"/>
</dbReference>
<dbReference type="PANTHER" id="PTHR33164">
    <property type="entry name" value="TRANSCRIPTIONAL REGULATOR, MARR FAMILY"/>
    <property type="match status" value="1"/>
</dbReference>
<dbReference type="InterPro" id="IPR039422">
    <property type="entry name" value="MarR/SlyA-like"/>
</dbReference>
<dbReference type="GO" id="GO:0006950">
    <property type="term" value="P:response to stress"/>
    <property type="evidence" value="ECO:0007669"/>
    <property type="project" value="TreeGrafter"/>
</dbReference>
<keyword evidence="3" id="KW-1185">Reference proteome</keyword>
<dbReference type="EMBL" id="BOPO01000003">
    <property type="protein sequence ID" value="GIL25070.1"/>
    <property type="molecule type" value="Genomic_DNA"/>
</dbReference>
<sequence>MHDERLANLLGAMALAIHDVMLPAVVDSSGVGVSASAALVVLGAHPGLSVSELGRRLGLSQPAAARMVDSLQEQGLVTRRKGTGRVVHVGSTRRGREATRRLLAARSAQLVDVLGSLTARQKQQLEPLLGTLLTALYRQIGDAERVCRLCHRSCCVQDALCPVGQAERSLAGG</sequence>
<dbReference type="RefSeq" id="WP_207122708.1">
    <property type="nucleotide sequence ID" value="NZ_BOPO01000003.1"/>
</dbReference>
<name>A0A8J4A845_9ACTN</name>
<proteinExistence type="predicted"/>
<reference evidence="3" key="1">
    <citation type="journal article" date="2021" name="Int. J. Syst. Evol. Microbiol.">
        <title>Actinocatenispora comari sp. nov., an endophytic actinomycete isolated from aerial parts of Comarum salesowianum.</title>
        <authorList>
            <person name="Oyunbileg N."/>
            <person name="Iizaka Y."/>
            <person name="Hamada M."/>
            <person name="Davaapurev B.O."/>
            <person name="Fukumoto A."/>
            <person name="Tsetseg B."/>
            <person name="Kato F."/>
            <person name="Tamura T."/>
            <person name="Batkhuu J."/>
            <person name="Anzai Y."/>
        </authorList>
    </citation>
    <scope>NUCLEOTIDE SEQUENCE [LARGE SCALE GENOMIC DNA]</scope>
    <source>
        <strain evidence="3">NUM-2625</strain>
    </source>
</reference>
<dbReference type="AlphaFoldDB" id="A0A8J4A845"/>
<dbReference type="GO" id="GO:0003700">
    <property type="term" value="F:DNA-binding transcription factor activity"/>
    <property type="evidence" value="ECO:0007669"/>
    <property type="project" value="InterPro"/>
</dbReference>
<organism evidence="2 3">
    <name type="scientific">Actinocatenispora comari</name>
    <dbReference type="NCBI Taxonomy" id="2807577"/>
    <lineage>
        <taxon>Bacteria</taxon>
        <taxon>Bacillati</taxon>
        <taxon>Actinomycetota</taxon>
        <taxon>Actinomycetes</taxon>
        <taxon>Micromonosporales</taxon>
        <taxon>Micromonosporaceae</taxon>
        <taxon>Actinocatenispora</taxon>
    </lineage>
</organism>
<dbReference type="Proteomes" id="UP000614996">
    <property type="component" value="Unassembled WGS sequence"/>
</dbReference>
<dbReference type="PROSITE" id="PS50995">
    <property type="entry name" value="HTH_MARR_2"/>
    <property type="match status" value="1"/>
</dbReference>
<dbReference type="InterPro" id="IPR011991">
    <property type="entry name" value="ArsR-like_HTH"/>
</dbReference>